<protein>
    <submittedName>
        <fullName evidence="1">Uncharacterized protein</fullName>
    </submittedName>
</protein>
<dbReference type="PATRIC" id="fig|1299334.3.peg.6201"/>
<gene>
    <name evidence="1" type="ORF">I553_4523</name>
</gene>
<sequence>MRRWLGVVPGHRCPGVLVDSRAMASCAVFNIPGGPSSSGKPCPRFTAPILAASSDISAKTVVAYGRSRDTVMVLQRRALGLALANGTPRREIGWNLGLALRRKGPTPPNQQVDRRLC</sequence>
<evidence type="ECO:0000313" key="1">
    <source>
        <dbReference type="EMBL" id="EUA30266.1"/>
    </source>
</evidence>
<comment type="caution">
    <text evidence="1">The sequence shown here is derived from an EMBL/GenBank/DDBJ whole genome shotgun (WGS) entry which is preliminary data.</text>
</comment>
<organism evidence="1">
    <name type="scientific">Mycobacterium xenopi 4042</name>
    <dbReference type="NCBI Taxonomy" id="1299334"/>
    <lineage>
        <taxon>Bacteria</taxon>
        <taxon>Bacillati</taxon>
        <taxon>Actinomycetota</taxon>
        <taxon>Actinomycetes</taxon>
        <taxon>Mycobacteriales</taxon>
        <taxon>Mycobacteriaceae</taxon>
        <taxon>Mycobacterium</taxon>
    </lineage>
</organism>
<accession>X8AGJ4</accession>
<dbReference type="EMBL" id="JAOB01000060">
    <property type="protein sequence ID" value="EUA30266.1"/>
    <property type="molecule type" value="Genomic_DNA"/>
</dbReference>
<proteinExistence type="predicted"/>
<dbReference type="AlphaFoldDB" id="X8AGJ4"/>
<reference evidence="1" key="1">
    <citation type="submission" date="2014-01" db="EMBL/GenBank/DDBJ databases">
        <authorList>
            <person name="Brown-Elliot B."/>
            <person name="Wallace R."/>
            <person name="Lenaerts A."/>
            <person name="Ordway D."/>
            <person name="DeGroote M.A."/>
            <person name="Parker T."/>
            <person name="Sizemore C."/>
            <person name="Tallon L.J."/>
            <person name="Sadzewicz L.K."/>
            <person name="Sengamalay N."/>
            <person name="Fraser C.M."/>
            <person name="Hine E."/>
            <person name="Shefchek K.A."/>
            <person name="Das S.P."/>
            <person name="Tettelin H."/>
        </authorList>
    </citation>
    <scope>NUCLEOTIDE SEQUENCE [LARGE SCALE GENOMIC DNA]</scope>
    <source>
        <strain evidence="1">4042</strain>
    </source>
</reference>
<name>X8AGJ4_MYCXE</name>